<protein>
    <submittedName>
        <fullName evidence="1">17064_t:CDS:1</fullName>
    </submittedName>
</protein>
<organism evidence="1 2">
    <name type="scientific">Funneliformis geosporum</name>
    <dbReference type="NCBI Taxonomy" id="1117311"/>
    <lineage>
        <taxon>Eukaryota</taxon>
        <taxon>Fungi</taxon>
        <taxon>Fungi incertae sedis</taxon>
        <taxon>Mucoromycota</taxon>
        <taxon>Glomeromycotina</taxon>
        <taxon>Glomeromycetes</taxon>
        <taxon>Glomerales</taxon>
        <taxon>Glomeraceae</taxon>
        <taxon>Funneliformis</taxon>
    </lineage>
</organism>
<reference evidence="1" key="1">
    <citation type="submission" date="2022-08" db="EMBL/GenBank/DDBJ databases">
        <authorList>
            <person name="Kallberg Y."/>
            <person name="Tangrot J."/>
            <person name="Rosling A."/>
        </authorList>
    </citation>
    <scope>NUCLEOTIDE SEQUENCE</scope>
    <source>
        <strain evidence="1">Wild A</strain>
    </source>
</reference>
<evidence type="ECO:0000313" key="1">
    <source>
        <dbReference type="EMBL" id="CAI2170865.1"/>
    </source>
</evidence>
<name>A0A9W4SIK5_9GLOM</name>
<proteinExistence type="predicted"/>
<gene>
    <name evidence="1" type="ORF">FWILDA_LOCUS4793</name>
</gene>
<dbReference type="InterPro" id="IPR036910">
    <property type="entry name" value="HMG_box_dom_sf"/>
</dbReference>
<comment type="caution">
    <text evidence="1">The sequence shown here is derived from an EMBL/GenBank/DDBJ whole genome shotgun (WGS) entry which is preliminary data.</text>
</comment>
<dbReference type="EMBL" id="CAMKVN010000752">
    <property type="protein sequence ID" value="CAI2170865.1"/>
    <property type="molecule type" value="Genomic_DNA"/>
</dbReference>
<dbReference type="Proteomes" id="UP001153678">
    <property type="component" value="Unassembled WGS sequence"/>
</dbReference>
<dbReference type="OrthoDB" id="2309564at2759"/>
<accession>A0A9W4SIK5</accession>
<dbReference type="SUPFAM" id="SSF47095">
    <property type="entry name" value="HMG-box"/>
    <property type="match status" value="1"/>
</dbReference>
<keyword evidence="2" id="KW-1185">Reference proteome</keyword>
<dbReference type="AlphaFoldDB" id="A0A9W4SIK5"/>
<evidence type="ECO:0000313" key="2">
    <source>
        <dbReference type="Proteomes" id="UP001153678"/>
    </source>
</evidence>
<sequence>MTTIKERNGRLFITIPELNVSNLPLLPIDSDIYKSFGPLNNFAVFRRICQERLNSNCQEVSKIASHLWKQVPKHVKDTLKEYSSKIAKAKAPKITFKTKSYNKEDYMRTKSTTRRPKKIKDKPIELNSVEAMIPFLIKKPPVDELWFQLEKIAGDIFSQKLNEHQI</sequence>